<keyword evidence="2" id="KW-1185">Reference proteome</keyword>
<dbReference type="AlphaFoldDB" id="A0A165Z612"/>
<evidence type="ECO:0000313" key="1">
    <source>
        <dbReference type="EMBL" id="KZP10258.1"/>
    </source>
</evidence>
<proteinExistence type="predicted"/>
<reference evidence="1 2" key="1">
    <citation type="journal article" date="2016" name="Mol. Biol. Evol.">
        <title>Comparative Genomics of Early-Diverging Mushroom-Forming Fungi Provides Insights into the Origins of Lignocellulose Decay Capabilities.</title>
        <authorList>
            <person name="Nagy L.G."/>
            <person name="Riley R."/>
            <person name="Tritt A."/>
            <person name="Adam C."/>
            <person name="Daum C."/>
            <person name="Floudas D."/>
            <person name="Sun H."/>
            <person name="Yadav J.S."/>
            <person name="Pangilinan J."/>
            <person name="Larsson K.H."/>
            <person name="Matsuura K."/>
            <person name="Barry K."/>
            <person name="Labutti K."/>
            <person name="Kuo R."/>
            <person name="Ohm R.A."/>
            <person name="Bhattacharya S.S."/>
            <person name="Shirouzu T."/>
            <person name="Yoshinaga Y."/>
            <person name="Martin F.M."/>
            <person name="Grigoriev I.V."/>
            <person name="Hibbett D.S."/>
        </authorList>
    </citation>
    <scope>NUCLEOTIDE SEQUENCE [LARGE SCALE GENOMIC DNA]</scope>
    <source>
        <strain evidence="1 2">CBS 109695</strain>
    </source>
</reference>
<organism evidence="1 2">
    <name type="scientific">Athelia psychrophila</name>
    <dbReference type="NCBI Taxonomy" id="1759441"/>
    <lineage>
        <taxon>Eukaryota</taxon>
        <taxon>Fungi</taxon>
        <taxon>Dikarya</taxon>
        <taxon>Basidiomycota</taxon>
        <taxon>Agaricomycotina</taxon>
        <taxon>Agaricomycetes</taxon>
        <taxon>Agaricomycetidae</taxon>
        <taxon>Atheliales</taxon>
        <taxon>Atheliaceae</taxon>
        <taxon>Athelia</taxon>
    </lineage>
</organism>
<dbReference type="EMBL" id="KV417683">
    <property type="protein sequence ID" value="KZP10258.1"/>
    <property type="molecule type" value="Genomic_DNA"/>
</dbReference>
<gene>
    <name evidence="1" type="ORF">FIBSPDRAFT_758700</name>
</gene>
<feature type="non-terminal residue" evidence="1">
    <location>
        <position position="1"/>
    </location>
</feature>
<dbReference type="OrthoDB" id="2684964at2759"/>
<evidence type="ECO:0000313" key="2">
    <source>
        <dbReference type="Proteomes" id="UP000076532"/>
    </source>
</evidence>
<dbReference type="Proteomes" id="UP000076532">
    <property type="component" value="Unassembled WGS sequence"/>
</dbReference>
<accession>A0A165Z612</accession>
<protein>
    <submittedName>
        <fullName evidence="1">Uncharacterized protein</fullName>
    </submittedName>
</protein>
<sequence length="99" mass="11145">FRILLLAPEHNLQIQARIPVTMAALHNFILFHEPLDEPEAAFVDVAMGERHGDPLDPDHCASSEQAEGIERQARTLDDVIGDARQEQIATAMWEDYVLL</sequence>
<name>A0A165Z612_9AGAM</name>